<dbReference type="GO" id="GO:0006749">
    <property type="term" value="P:glutathione metabolic process"/>
    <property type="evidence" value="ECO:0007669"/>
    <property type="project" value="TreeGrafter"/>
</dbReference>
<evidence type="ECO:0000256" key="4">
    <source>
        <dbReference type="ARBA" id="ARBA00022630"/>
    </source>
</evidence>
<evidence type="ECO:0000256" key="3">
    <source>
        <dbReference type="ARBA" id="ARBA00007532"/>
    </source>
</evidence>
<sequence>MSPIPDDTSAWVKSTISSSAVLVFAKSRCPYCHAVSYLFSWFLAGESNFDRRYLLCYLADGAKIQQILCQISGISTVPQVFVRGEFVGDSSAISNLKRDDKLAEVIKKNKYDYDLVVIGGGSGGLAASKEAAKFGAKTAVFDFVVPTPQDTTWGLGGTCVNVGCIPKKLMHQAALLREGMEDSTHFGWKFDPEKINLDWNQIVENVGNHIRSLNWGYRTQLRDINVEYINAFAELVDPHTVKYTKKNNQSATATAKVIILAAGERPRYPGIPGDKEYAITSDDLFWLPYPPGKTLVVGASYVALECAGFLTRFGYDTTVMVRSILLRGFDQQMANMIGQYMQEHGTKFIRSCVPTSVSMQQIHLSSLLITRGSCAITLHMISKLRLCLFIISIHLIGPA</sequence>
<keyword evidence="5" id="KW-0274">FAD</keyword>
<dbReference type="PRINTS" id="PR00368">
    <property type="entry name" value="FADPNR"/>
</dbReference>
<dbReference type="OrthoDB" id="5956163at2759"/>
<comment type="caution">
    <text evidence="11">The sequence shown here is derived from an EMBL/GenBank/DDBJ whole genome shotgun (WGS) entry which is preliminary data.</text>
</comment>
<evidence type="ECO:0000259" key="9">
    <source>
        <dbReference type="Pfam" id="PF00462"/>
    </source>
</evidence>
<protein>
    <submittedName>
        <fullName evidence="11">Thioredoxin glutathione reductase</fullName>
    </submittedName>
</protein>
<dbReference type="InterPro" id="IPR002109">
    <property type="entry name" value="Glutaredoxin"/>
</dbReference>
<evidence type="ECO:0000313" key="11">
    <source>
        <dbReference type="EMBL" id="KAA0194699.1"/>
    </source>
</evidence>
<keyword evidence="12" id="KW-1185">Reference proteome</keyword>
<dbReference type="InterPro" id="IPR036188">
    <property type="entry name" value="FAD/NAD-bd_sf"/>
</dbReference>
<dbReference type="PANTHER" id="PTHR42737:SF8">
    <property type="entry name" value="THIOREDOXIN-DISULFIDE REDUCTASE"/>
    <property type="match status" value="1"/>
</dbReference>
<dbReference type="AlphaFoldDB" id="A0A8E0RXJ7"/>
<dbReference type="PROSITE" id="PS00195">
    <property type="entry name" value="GLUTAREDOXIN_1"/>
    <property type="match status" value="1"/>
</dbReference>
<dbReference type="PROSITE" id="PS51354">
    <property type="entry name" value="GLUTAREDOXIN_2"/>
    <property type="match status" value="1"/>
</dbReference>
<keyword evidence="7" id="KW-1015">Disulfide bond</keyword>
<dbReference type="Gene3D" id="3.40.30.10">
    <property type="entry name" value="Glutaredoxin"/>
    <property type="match status" value="1"/>
</dbReference>
<comment type="function">
    <text evidence="2">Has a glutathione-disulfide oxidoreductase activity in the presence of NADPH and glutathione reductase. Reduces low molecular weight disulfides and proteins.</text>
</comment>
<dbReference type="InterPro" id="IPR011767">
    <property type="entry name" value="GLR_AS"/>
</dbReference>
<dbReference type="GO" id="GO:0005739">
    <property type="term" value="C:mitochondrion"/>
    <property type="evidence" value="ECO:0007669"/>
    <property type="project" value="TreeGrafter"/>
</dbReference>
<comment type="cofactor">
    <cofactor evidence="1">
        <name>FAD</name>
        <dbReference type="ChEBI" id="CHEBI:57692"/>
    </cofactor>
</comment>
<evidence type="ECO:0000256" key="2">
    <source>
        <dbReference type="ARBA" id="ARBA00002549"/>
    </source>
</evidence>
<dbReference type="InterPro" id="IPR012999">
    <property type="entry name" value="Pyr_OxRdtase_I_AS"/>
</dbReference>
<dbReference type="FunFam" id="3.50.50.60:FF:000012">
    <property type="entry name" value="Thioredoxin reductase 1, cytoplasmic"/>
    <property type="match status" value="1"/>
</dbReference>
<proteinExistence type="inferred from homology"/>
<reference evidence="11" key="1">
    <citation type="submission" date="2019-05" db="EMBL/GenBank/DDBJ databases">
        <title>Annotation for the trematode Fasciolopsis buski.</title>
        <authorList>
            <person name="Choi Y.-J."/>
        </authorList>
    </citation>
    <scope>NUCLEOTIDE SEQUENCE</scope>
    <source>
        <strain evidence="11">HT</strain>
        <tissue evidence="11">Whole worm</tissue>
    </source>
</reference>
<gene>
    <name evidence="11" type="ORF">FBUS_05779</name>
</gene>
<evidence type="ECO:0000313" key="12">
    <source>
        <dbReference type="Proteomes" id="UP000728185"/>
    </source>
</evidence>
<dbReference type="Pfam" id="PF07992">
    <property type="entry name" value="Pyr_redox_2"/>
    <property type="match status" value="1"/>
</dbReference>
<evidence type="ECO:0000256" key="6">
    <source>
        <dbReference type="ARBA" id="ARBA00023002"/>
    </source>
</evidence>
<dbReference type="GO" id="GO:0050660">
    <property type="term" value="F:flavin adenine dinucleotide binding"/>
    <property type="evidence" value="ECO:0007669"/>
    <property type="project" value="InterPro"/>
</dbReference>
<dbReference type="Pfam" id="PF00462">
    <property type="entry name" value="Glutaredoxin"/>
    <property type="match status" value="1"/>
</dbReference>
<evidence type="ECO:0000256" key="7">
    <source>
        <dbReference type="ARBA" id="ARBA00023157"/>
    </source>
</evidence>
<name>A0A8E0RXJ7_9TREM</name>
<dbReference type="GO" id="GO:0045454">
    <property type="term" value="P:cell redox homeostasis"/>
    <property type="evidence" value="ECO:0007669"/>
    <property type="project" value="InterPro"/>
</dbReference>
<dbReference type="PRINTS" id="PR00411">
    <property type="entry name" value="PNDRDTASEI"/>
</dbReference>
<evidence type="ECO:0000256" key="1">
    <source>
        <dbReference type="ARBA" id="ARBA00001974"/>
    </source>
</evidence>
<evidence type="ECO:0000256" key="8">
    <source>
        <dbReference type="ARBA" id="ARBA00023284"/>
    </source>
</evidence>
<organism evidence="11 12">
    <name type="scientific">Fasciolopsis buskii</name>
    <dbReference type="NCBI Taxonomy" id="27845"/>
    <lineage>
        <taxon>Eukaryota</taxon>
        <taxon>Metazoa</taxon>
        <taxon>Spiralia</taxon>
        <taxon>Lophotrochozoa</taxon>
        <taxon>Platyhelminthes</taxon>
        <taxon>Trematoda</taxon>
        <taxon>Digenea</taxon>
        <taxon>Plagiorchiida</taxon>
        <taxon>Echinostomata</taxon>
        <taxon>Echinostomatoidea</taxon>
        <taxon>Fasciolidae</taxon>
        <taxon>Fasciolopsis</taxon>
    </lineage>
</organism>
<dbReference type="PANTHER" id="PTHR42737">
    <property type="entry name" value="GLUTATHIONE REDUCTASE"/>
    <property type="match status" value="1"/>
</dbReference>
<keyword evidence="6" id="KW-0560">Oxidoreductase</keyword>
<dbReference type="Gene3D" id="3.50.50.60">
    <property type="entry name" value="FAD/NAD(P)-binding domain"/>
    <property type="match status" value="1"/>
</dbReference>
<accession>A0A8E0RXJ7</accession>
<keyword evidence="4" id="KW-0285">Flavoprotein</keyword>
<keyword evidence="8" id="KW-0676">Redox-active center</keyword>
<feature type="domain" description="FAD/NAD(P)-binding" evidence="10">
    <location>
        <begin position="113"/>
        <end position="362"/>
    </location>
</feature>
<feature type="domain" description="Glutaredoxin" evidence="9">
    <location>
        <begin position="21"/>
        <end position="87"/>
    </location>
</feature>
<dbReference type="InterPro" id="IPR046952">
    <property type="entry name" value="GSHR/TRXR-like"/>
</dbReference>
<dbReference type="PROSITE" id="PS00076">
    <property type="entry name" value="PYRIDINE_REDOX_1"/>
    <property type="match status" value="1"/>
</dbReference>
<evidence type="ECO:0000259" key="10">
    <source>
        <dbReference type="Pfam" id="PF07992"/>
    </source>
</evidence>
<evidence type="ECO:0000256" key="5">
    <source>
        <dbReference type="ARBA" id="ARBA00022827"/>
    </source>
</evidence>
<dbReference type="EMBL" id="LUCM01004184">
    <property type="protein sequence ID" value="KAA0194699.1"/>
    <property type="molecule type" value="Genomic_DNA"/>
</dbReference>
<dbReference type="GO" id="GO:0004362">
    <property type="term" value="F:glutathione-disulfide reductase (NADPH) activity"/>
    <property type="evidence" value="ECO:0007669"/>
    <property type="project" value="TreeGrafter"/>
</dbReference>
<dbReference type="InterPro" id="IPR023753">
    <property type="entry name" value="FAD/NAD-binding_dom"/>
</dbReference>
<comment type="similarity">
    <text evidence="3">Belongs to the class-I pyridine nucleotide-disulfide oxidoreductase family.</text>
</comment>
<dbReference type="GO" id="GO:0034599">
    <property type="term" value="P:cellular response to oxidative stress"/>
    <property type="evidence" value="ECO:0007669"/>
    <property type="project" value="TreeGrafter"/>
</dbReference>
<dbReference type="GO" id="GO:0005829">
    <property type="term" value="C:cytosol"/>
    <property type="evidence" value="ECO:0007669"/>
    <property type="project" value="TreeGrafter"/>
</dbReference>
<dbReference type="Proteomes" id="UP000728185">
    <property type="component" value="Unassembled WGS sequence"/>
</dbReference>
<dbReference type="SUPFAM" id="SSF52833">
    <property type="entry name" value="Thioredoxin-like"/>
    <property type="match status" value="1"/>
</dbReference>
<dbReference type="InterPro" id="IPR036249">
    <property type="entry name" value="Thioredoxin-like_sf"/>
</dbReference>
<dbReference type="SUPFAM" id="SSF51905">
    <property type="entry name" value="FAD/NAD(P)-binding domain"/>
    <property type="match status" value="1"/>
</dbReference>